<protein>
    <submittedName>
        <fullName evidence="1">Uncharacterized protein</fullName>
    </submittedName>
</protein>
<dbReference type="InParanoid" id="T0RIC0"/>
<dbReference type="GeneID" id="19950987"/>
<gene>
    <name evidence="1" type="ORF">SDRG_10260</name>
</gene>
<evidence type="ECO:0000313" key="1">
    <source>
        <dbReference type="EMBL" id="EQC32063.1"/>
    </source>
</evidence>
<dbReference type="EMBL" id="JH767165">
    <property type="protein sequence ID" value="EQC32063.1"/>
    <property type="molecule type" value="Genomic_DNA"/>
</dbReference>
<evidence type="ECO:0000313" key="2">
    <source>
        <dbReference type="Proteomes" id="UP000030762"/>
    </source>
</evidence>
<organism evidence="1 2">
    <name type="scientific">Saprolegnia diclina (strain VS20)</name>
    <dbReference type="NCBI Taxonomy" id="1156394"/>
    <lineage>
        <taxon>Eukaryota</taxon>
        <taxon>Sar</taxon>
        <taxon>Stramenopiles</taxon>
        <taxon>Oomycota</taxon>
        <taxon>Saprolegniomycetes</taxon>
        <taxon>Saprolegniales</taxon>
        <taxon>Saprolegniaceae</taxon>
        <taxon>Saprolegnia</taxon>
    </lineage>
</organism>
<dbReference type="AlphaFoldDB" id="T0RIC0"/>
<keyword evidence="2" id="KW-1185">Reference proteome</keyword>
<dbReference type="VEuPathDB" id="FungiDB:SDRG_10260"/>
<name>T0RIC0_SAPDV</name>
<proteinExistence type="predicted"/>
<dbReference type="RefSeq" id="XP_008614465.1">
    <property type="nucleotide sequence ID" value="XM_008616243.1"/>
</dbReference>
<accession>T0RIC0</accession>
<dbReference type="Proteomes" id="UP000030762">
    <property type="component" value="Unassembled WGS sequence"/>
</dbReference>
<sequence length="400" mass="44105">MAETTTTTACGCAFANGTWQHVDACAWTHCRMCAWCDPHEMASDAGFSAFTAHFAVCAGRRHAAHLDNWLVGPLAFGATVEEVSALLPEYRGVYHERRCPVAPEVTNFHCIYFWVPLAEVAHHFRFLPRTLQQGDYACFLFEKGCGLRMISLRFFEPSTPTDIPTALAYFARLFQVQLDEHLDAAFLTPDATTLISLGPRGYHADENPNVLLTVLEFADAHRPPVNNRNYLPLPPTHAVLERWLPLPLGTSLEAAQRLLDWPATMSPDGHTTLRGPLAAVATRFPCLPPGLNANDEVLFVFEPGTGLVLTSLRFFEEPTASGSIPRILAYLSGLVQLPLNMDGDGIARVDNHVLSLSATMLDRPTTLLEVFDAHSVTAAMRDVVPTEPGKHRRHKKCAIS</sequence>
<dbReference type="OrthoDB" id="79220at2759"/>
<reference evidence="1 2" key="1">
    <citation type="submission" date="2012-04" db="EMBL/GenBank/DDBJ databases">
        <title>The Genome Sequence of Saprolegnia declina VS20.</title>
        <authorList>
            <consortium name="The Broad Institute Genome Sequencing Platform"/>
            <person name="Russ C."/>
            <person name="Nusbaum C."/>
            <person name="Tyler B."/>
            <person name="van West P."/>
            <person name="Dieguez-Uribeondo J."/>
            <person name="de Bruijn I."/>
            <person name="Tripathy S."/>
            <person name="Jiang R."/>
            <person name="Young S.K."/>
            <person name="Zeng Q."/>
            <person name="Gargeya S."/>
            <person name="Fitzgerald M."/>
            <person name="Haas B."/>
            <person name="Abouelleil A."/>
            <person name="Alvarado L."/>
            <person name="Arachchi H.M."/>
            <person name="Berlin A."/>
            <person name="Chapman S.B."/>
            <person name="Goldberg J."/>
            <person name="Griggs A."/>
            <person name="Gujja S."/>
            <person name="Hansen M."/>
            <person name="Howarth C."/>
            <person name="Imamovic A."/>
            <person name="Larimer J."/>
            <person name="McCowen C."/>
            <person name="Montmayeur A."/>
            <person name="Murphy C."/>
            <person name="Neiman D."/>
            <person name="Pearson M."/>
            <person name="Priest M."/>
            <person name="Roberts A."/>
            <person name="Saif S."/>
            <person name="Shea T."/>
            <person name="Sisk P."/>
            <person name="Sykes S."/>
            <person name="Wortman J."/>
            <person name="Nusbaum C."/>
            <person name="Birren B."/>
        </authorList>
    </citation>
    <scope>NUCLEOTIDE SEQUENCE [LARGE SCALE GENOMIC DNA]</scope>
    <source>
        <strain evidence="1 2">VS20</strain>
    </source>
</reference>